<proteinExistence type="predicted"/>
<evidence type="ECO:0000313" key="4">
    <source>
        <dbReference type="Proteomes" id="UP000371041"/>
    </source>
</evidence>
<protein>
    <submittedName>
        <fullName evidence="3">Uncharacterized protein</fullName>
    </submittedName>
</protein>
<keyword evidence="2" id="KW-1133">Transmembrane helix</keyword>
<feature type="region of interest" description="Disordered" evidence="1">
    <location>
        <begin position="43"/>
        <end position="87"/>
    </location>
</feature>
<organism evidence="3 4">
    <name type="scientific">Allosaccharopolyspora coralli</name>
    <dbReference type="NCBI Taxonomy" id="2665642"/>
    <lineage>
        <taxon>Bacteria</taxon>
        <taxon>Bacillati</taxon>
        <taxon>Actinomycetota</taxon>
        <taxon>Actinomycetes</taxon>
        <taxon>Pseudonocardiales</taxon>
        <taxon>Pseudonocardiaceae</taxon>
        <taxon>Allosaccharopolyspora</taxon>
    </lineage>
</organism>
<keyword evidence="2" id="KW-0472">Membrane</keyword>
<keyword evidence="2" id="KW-0812">Transmembrane</keyword>
<dbReference type="RefSeq" id="WP_154078267.1">
    <property type="nucleotide sequence ID" value="NZ_CP045929.1"/>
</dbReference>
<dbReference type="KEGG" id="sace:GIY23_21185"/>
<evidence type="ECO:0000313" key="3">
    <source>
        <dbReference type="EMBL" id="QGK71698.1"/>
    </source>
</evidence>
<accession>A0A5Q3QAW1</accession>
<evidence type="ECO:0000256" key="2">
    <source>
        <dbReference type="SAM" id="Phobius"/>
    </source>
</evidence>
<dbReference type="AlphaFoldDB" id="A0A5Q3QAW1"/>
<sequence>MTVFGFCAWRGFRTLRALLLRAAFVAGLTAVTLFGVQVAAPAAPDVSDRTQQTQEQLAVPADSSPSDHGQSEPPLLEANAPAHYAPWASHSTPATSVTYTETAQRVLGALPVHLTAPTAGPAHTGFTDAQVLAGTVATEPSVSPD</sequence>
<keyword evidence="4" id="KW-1185">Reference proteome</keyword>
<name>A0A5Q3QAW1_9PSEU</name>
<reference evidence="4" key="1">
    <citation type="submission" date="2019-11" db="EMBL/GenBank/DDBJ databases">
        <title>The complete genome sequence of Saccharopolyspora sp. E2A.</title>
        <authorList>
            <person name="Zhang G."/>
        </authorList>
    </citation>
    <scope>NUCLEOTIDE SEQUENCE [LARGE SCALE GENOMIC DNA]</scope>
    <source>
        <strain evidence="4">E2A</strain>
    </source>
</reference>
<gene>
    <name evidence="3" type="ORF">GIY23_21185</name>
</gene>
<dbReference type="Proteomes" id="UP000371041">
    <property type="component" value="Chromosome"/>
</dbReference>
<feature type="transmembrane region" description="Helical" evidence="2">
    <location>
        <begin position="18"/>
        <end position="40"/>
    </location>
</feature>
<evidence type="ECO:0000256" key="1">
    <source>
        <dbReference type="SAM" id="MobiDB-lite"/>
    </source>
</evidence>
<dbReference type="EMBL" id="CP045929">
    <property type="protein sequence ID" value="QGK71698.1"/>
    <property type="molecule type" value="Genomic_DNA"/>
</dbReference>